<dbReference type="AlphaFoldDB" id="A0A9W6S4G8"/>
<comment type="caution">
    <text evidence="2">The sequence shown here is derived from an EMBL/GenBank/DDBJ whole genome shotgun (WGS) entry which is preliminary data.</text>
</comment>
<sequence>MRKVILFVNVTIDGYLSGPNGELDWMMVPDPEMNQTLTDELRAEVDTIVSGRIAHQALDANFRAQAADAASPPALVDFAHWMIKTPKVVFSRSQSDVGENARLATADIPEEIAALKAQPGKGMVLFGGVDTVQQFVQHGLVDEYWIKLYPSALGEGRPLFTDLQQRLNLTLVHSKTYDSGIVTLRYTPA</sequence>
<dbReference type="GO" id="GO:0009231">
    <property type="term" value="P:riboflavin biosynthetic process"/>
    <property type="evidence" value="ECO:0007669"/>
    <property type="project" value="InterPro"/>
</dbReference>
<feature type="domain" description="Bacterial bifunctional deaminase-reductase C-terminal" evidence="1">
    <location>
        <begin position="2"/>
        <end position="182"/>
    </location>
</feature>
<reference evidence="2" key="1">
    <citation type="submission" date="2023-03" db="EMBL/GenBank/DDBJ databases">
        <title>Actinoallomurus iriomotensis NBRC 103684.</title>
        <authorList>
            <person name="Ichikawa N."/>
            <person name="Sato H."/>
            <person name="Tonouchi N."/>
        </authorList>
    </citation>
    <scope>NUCLEOTIDE SEQUENCE</scope>
    <source>
        <strain evidence="2">NBRC 103684</strain>
    </source>
</reference>
<proteinExistence type="predicted"/>
<dbReference type="InterPro" id="IPR002734">
    <property type="entry name" value="RibDG_C"/>
</dbReference>
<gene>
    <name evidence="2" type="primary">yyaP</name>
    <name evidence="2" type="ORF">Airi02_049750</name>
</gene>
<dbReference type="GO" id="GO:0008703">
    <property type="term" value="F:5-amino-6-(5-phosphoribosylamino)uracil reductase activity"/>
    <property type="evidence" value="ECO:0007669"/>
    <property type="project" value="InterPro"/>
</dbReference>
<dbReference type="SUPFAM" id="SSF53597">
    <property type="entry name" value="Dihydrofolate reductase-like"/>
    <property type="match status" value="1"/>
</dbReference>
<dbReference type="InterPro" id="IPR050765">
    <property type="entry name" value="Riboflavin_Biosynth_HTPR"/>
</dbReference>
<dbReference type="Gene3D" id="3.40.430.10">
    <property type="entry name" value="Dihydrofolate Reductase, subunit A"/>
    <property type="match status" value="1"/>
</dbReference>
<dbReference type="Pfam" id="PF01872">
    <property type="entry name" value="RibD_C"/>
    <property type="match status" value="1"/>
</dbReference>
<name>A0A9W6S4G8_9ACTN</name>
<dbReference type="InterPro" id="IPR024072">
    <property type="entry name" value="DHFR-like_dom_sf"/>
</dbReference>
<evidence type="ECO:0000313" key="3">
    <source>
        <dbReference type="Proteomes" id="UP001165074"/>
    </source>
</evidence>
<organism evidence="2 3">
    <name type="scientific">Actinoallomurus iriomotensis</name>
    <dbReference type="NCBI Taxonomy" id="478107"/>
    <lineage>
        <taxon>Bacteria</taxon>
        <taxon>Bacillati</taxon>
        <taxon>Actinomycetota</taxon>
        <taxon>Actinomycetes</taxon>
        <taxon>Streptosporangiales</taxon>
        <taxon>Thermomonosporaceae</taxon>
        <taxon>Actinoallomurus</taxon>
    </lineage>
</organism>
<dbReference type="PANTHER" id="PTHR38011:SF11">
    <property type="entry name" value="2,5-DIAMINO-6-RIBOSYLAMINO-4(3H)-PYRIMIDINONE 5'-PHOSPHATE REDUCTASE"/>
    <property type="match status" value="1"/>
</dbReference>
<accession>A0A9W6S4G8</accession>
<keyword evidence="3" id="KW-1185">Reference proteome</keyword>
<evidence type="ECO:0000259" key="1">
    <source>
        <dbReference type="Pfam" id="PF01872"/>
    </source>
</evidence>
<dbReference type="Proteomes" id="UP001165074">
    <property type="component" value="Unassembled WGS sequence"/>
</dbReference>
<evidence type="ECO:0000313" key="2">
    <source>
        <dbReference type="EMBL" id="GLY87046.1"/>
    </source>
</evidence>
<protein>
    <recommendedName>
        <fullName evidence="1">Bacterial bifunctional deaminase-reductase C-terminal domain-containing protein</fullName>
    </recommendedName>
</protein>
<dbReference type="RefSeq" id="WP_285575766.1">
    <property type="nucleotide sequence ID" value="NZ_BSTK01000007.1"/>
</dbReference>
<dbReference type="PANTHER" id="PTHR38011">
    <property type="entry name" value="DIHYDROFOLATE REDUCTASE FAMILY PROTEIN (AFU_ORTHOLOGUE AFUA_8G06820)"/>
    <property type="match status" value="1"/>
</dbReference>
<dbReference type="EMBL" id="BSTK01000007">
    <property type="protein sequence ID" value="GLY87046.1"/>
    <property type="molecule type" value="Genomic_DNA"/>
</dbReference>